<evidence type="ECO:0000313" key="2">
    <source>
        <dbReference type="EMBL" id="TQJ18510.1"/>
    </source>
</evidence>
<comment type="caution">
    <text evidence="2">The sequence shown here is derived from an EMBL/GenBank/DDBJ whole genome shotgun (WGS) entry which is preliminary data.</text>
</comment>
<dbReference type="InterPro" id="IPR006311">
    <property type="entry name" value="TAT_signal"/>
</dbReference>
<dbReference type="Proteomes" id="UP000316298">
    <property type="component" value="Unassembled WGS sequence"/>
</dbReference>
<dbReference type="OrthoDB" id="3817902at2"/>
<dbReference type="EMBL" id="VFMM01000001">
    <property type="protein sequence ID" value="TQJ18510.1"/>
    <property type="molecule type" value="Genomic_DNA"/>
</dbReference>
<sequence length="241" mass="25906">MARTVTRRAMLGAGLLTLAAVGGAGGYGAGWFLTAEPSLAGTASPLPMGSIGTTSAPSPTATPTPRKITYDNSPALHTDDLSYRTQTFTVQSVVKSRITVRVPDGWGFTQPDPPTTGRFTDPTGKRWLRIEGGFTIKRAPAVSMQARLAQLSILPANQMFHLLSQDVEQNYATIAYTSVPPTEQAREAVLRYTIVRWVANETGNCAVEMSSTGLPQDQDALMDVLEHATKSVQRRDSPLNS</sequence>
<accession>A0A542ET85</accession>
<keyword evidence="3" id="KW-1185">Reference proteome</keyword>
<evidence type="ECO:0000256" key="1">
    <source>
        <dbReference type="SAM" id="MobiDB-lite"/>
    </source>
</evidence>
<protein>
    <submittedName>
        <fullName evidence="2">Uncharacterized protein</fullName>
    </submittedName>
</protein>
<feature type="compositionally biased region" description="Low complexity" evidence="1">
    <location>
        <begin position="53"/>
        <end position="65"/>
    </location>
</feature>
<dbReference type="PROSITE" id="PS51318">
    <property type="entry name" value="TAT"/>
    <property type="match status" value="1"/>
</dbReference>
<evidence type="ECO:0000313" key="3">
    <source>
        <dbReference type="Proteomes" id="UP000316298"/>
    </source>
</evidence>
<proteinExistence type="predicted"/>
<organism evidence="2 3">
    <name type="scientific">Kribbella jejuensis</name>
    <dbReference type="NCBI Taxonomy" id="236068"/>
    <lineage>
        <taxon>Bacteria</taxon>
        <taxon>Bacillati</taxon>
        <taxon>Actinomycetota</taxon>
        <taxon>Actinomycetes</taxon>
        <taxon>Propionibacteriales</taxon>
        <taxon>Kribbellaceae</taxon>
        <taxon>Kribbella</taxon>
    </lineage>
</organism>
<name>A0A542ET85_9ACTN</name>
<gene>
    <name evidence="2" type="ORF">FB475_2655</name>
</gene>
<feature type="region of interest" description="Disordered" evidence="1">
    <location>
        <begin position="44"/>
        <end position="72"/>
    </location>
</feature>
<dbReference type="AlphaFoldDB" id="A0A542ET85"/>
<dbReference type="RefSeq" id="WP_141855809.1">
    <property type="nucleotide sequence ID" value="NZ_BAAAKA010000028.1"/>
</dbReference>
<reference evidence="2 3" key="1">
    <citation type="submission" date="2019-06" db="EMBL/GenBank/DDBJ databases">
        <title>Sequencing the genomes of 1000 actinobacteria strains.</title>
        <authorList>
            <person name="Klenk H.-P."/>
        </authorList>
    </citation>
    <scope>NUCLEOTIDE SEQUENCE [LARGE SCALE GENOMIC DNA]</scope>
    <source>
        <strain evidence="2 3">DSM 17305</strain>
    </source>
</reference>